<dbReference type="AlphaFoldDB" id="A0AA88YCE5"/>
<evidence type="ECO:0000313" key="3">
    <source>
        <dbReference type="Proteomes" id="UP001186944"/>
    </source>
</evidence>
<feature type="transmembrane region" description="Helical" evidence="1">
    <location>
        <begin position="127"/>
        <end position="149"/>
    </location>
</feature>
<evidence type="ECO:0000256" key="1">
    <source>
        <dbReference type="SAM" id="Phobius"/>
    </source>
</evidence>
<sequence length="572" mass="64993">MADSNAKRVCLILTSFLIYAGMMALVVLSTFSFGQHFGLFLNTTGNMLQKYDLPLTPTRLLYDYWYLLYGLQILFHAYAFSSLCRKAHSDTPIPIYRLSLCPSVMFTLCIANNLAVILWLFLWDREYTVAALIVIAVAPTTFYIAFYYTCQGLYLDLALLHNSKANGESWAVRILVHNIIGFLAAWMTLSFVFSFGVVLVKEIQIDVGITCLALLGALVLELLIWLWVDIFFLDDFTRYTIATYFPMIVLTVALVVEVSAVSEWTRFKICVVVATALSLICLVVKLVFLIYRHRMKPFLKVIKPPKKADDSVVVAEEEKEEGGKNGNGSVTVVTVEKKSSKPKTKGEEQTKAIVNELHTKFEGSSKPSKGKHSDDIMVDQVSQHCEQPKEDTTIEVVQEVQEETPEQNTMRVEVLNENKIVEVEEAKVVEEAGVAEEPEIPPVDYDMEEDLEAQNETSRTEDVMPVPHPMELTRENVEIVSHNADAKGFVSEEAFRQMRQLILLLLTRVLLSRSMTTRILRTPLSKPKGVKTTMRSTILVSCLLQQKILRRLRIMKTTTNQNQWITLLYRKY</sequence>
<feature type="transmembrane region" description="Helical" evidence="1">
    <location>
        <begin position="9"/>
        <end position="33"/>
    </location>
</feature>
<proteinExistence type="predicted"/>
<accession>A0AA88YCE5</accession>
<evidence type="ECO:0000313" key="2">
    <source>
        <dbReference type="EMBL" id="KAK3096622.1"/>
    </source>
</evidence>
<feature type="transmembrane region" description="Helical" evidence="1">
    <location>
        <begin position="95"/>
        <end position="121"/>
    </location>
</feature>
<organism evidence="2 3">
    <name type="scientific">Pinctada imbricata</name>
    <name type="common">Atlantic pearl-oyster</name>
    <name type="synonym">Pinctada martensii</name>
    <dbReference type="NCBI Taxonomy" id="66713"/>
    <lineage>
        <taxon>Eukaryota</taxon>
        <taxon>Metazoa</taxon>
        <taxon>Spiralia</taxon>
        <taxon>Lophotrochozoa</taxon>
        <taxon>Mollusca</taxon>
        <taxon>Bivalvia</taxon>
        <taxon>Autobranchia</taxon>
        <taxon>Pteriomorphia</taxon>
        <taxon>Pterioida</taxon>
        <taxon>Pterioidea</taxon>
        <taxon>Pteriidae</taxon>
        <taxon>Pinctada</taxon>
    </lineage>
</organism>
<protein>
    <submittedName>
        <fullName evidence="2">Uncharacterized protein</fullName>
    </submittedName>
</protein>
<keyword evidence="3" id="KW-1185">Reference proteome</keyword>
<dbReference type="PANTHER" id="PTHR33802">
    <property type="entry name" value="SI:CH211-161H7.5-RELATED"/>
    <property type="match status" value="1"/>
</dbReference>
<reference evidence="2" key="1">
    <citation type="submission" date="2019-08" db="EMBL/GenBank/DDBJ databases">
        <title>The improved chromosome-level genome for the pearl oyster Pinctada fucata martensii using PacBio sequencing and Hi-C.</title>
        <authorList>
            <person name="Zheng Z."/>
        </authorList>
    </citation>
    <scope>NUCLEOTIDE SEQUENCE</scope>
    <source>
        <strain evidence="2">ZZ-2019</strain>
        <tissue evidence="2">Adductor muscle</tissue>
    </source>
</reference>
<name>A0AA88YCE5_PINIB</name>
<dbReference type="EMBL" id="VSWD01000007">
    <property type="protein sequence ID" value="KAK3096622.1"/>
    <property type="molecule type" value="Genomic_DNA"/>
</dbReference>
<dbReference type="PANTHER" id="PTHR33802:SF1">
    <property type="entry name" value="XK-RELATED PROTEIN"/>
    <property type="match status" value="1"/>
</dbReference>
<keyword evidence="1" id="KW-0472">Membrane</keyword>
<feature type="transmembrane region" description="Helical" evidence="1">
    <location>
        <begin position="207"/>
        <end position="227"/>
    </location>
</feature>
<gene>
    <name evidence="2" type="ORF">FSP39_001807</name>
</gene>
<comment type="caution">
    <text evidence="2">The sequence shown here is derived from an EMBL/GenBank/DDBJ whole genome shotgun (WGS) entry which is preliminary data.</text>
</comment>
<dbReference type="Proteomes" id="UP001186944">
    <property type="component" value="Unassembled WGS sequence"/>
</dbReference>
<keyword evidence="1" id="KW-0812">Transmembrane</keyword>
<keyword evidence="1" id="KW-1133">Transmembrane helix</keyword>
<feature type="transmembrane region" description="Helical" evidence="1">
    <location>
        <begin position="266"/>
        <end position="291"/>
    </location>
</feature>
<feature type="transmembrane region" description="Helical" evidence="1">
    <location>
        <begin position="239"/>
        <end position="260"/>
    </location>
</feature>
<feature type="transmembrane region" description="Helical" evidence="1">
    <location>
        <begin position="170"/>
        <end position="195"/>
    </location>
</feature>